<keyword evidence="4" id="KW-1185">Reference proteome</keyword>
<dbReference type="AlphaFoldDB" id="A0A8X6MGT2"/>
<dbReference type="PROSITE" id="PS50127">
    <property type="entry name" value="UBC_2"/>
    <property type="match status" value="1"/>
</dbReference>
<dbReference type="EMBL" id="BMAW01045486">
    <property type="protein sequence ID" value="GFS50290.1"/>
    <property type="molecule type" value="Genomic_DNA"/>
</dbReference>
<accession>A0A8X6MGT2</accession>
<feature type="region of interest" description="Disordered" evidence="1">
    <location>
        <begin position="1"/>
        <end position="28"/>
    </location>
</feature>
<sequence length="107" mass="11629">MTEQSGTADSENKGMGDGLQSDLDGSDHINSLKRLQKELVEITRSPPPLCTAGLKDNNLYEWTATIIGPPDSAYEGGVFTLDIKFTKYYPFKPPKKSDGFSSKGKGV</sequence>
<evidence type="ECO:0000313" key="3">
    <source>
        <dbReference type="EMBL" id="GFS50290.1"/>
    </source>
</evidence>
<dbReference type="InterPro" id="IPR016135">
    <property type="entry name" value="UBQ-conjugating_enzyme/RWD"/>
</dbReference>
<evidence type="ECO:0000259" key="2">
    <source>
        <dbReference type="PROSITE" id="PS50127"/>
    </source>
</evidence>
<proteinExistence type="predicted"/>
<reference evidence="3" key="1">
    <citation type="submission" date="2020-08" db="EMBL/GenBank/DDBJ databases">
        <title>Multicomponent nature underlies the extraordinary mechanical properties of spider dragline silk.</title>
        <authorList>
            <person name="Kono N."/>
            <person name="Nakamura H."/>
            <person name="Mori M."/>
            <person name="Yoshida Y."/>
            <person name="Ohtoshi R."/>
            <person name="Malay A.D."/>
            <person name="Moran D.A.P."/>
            <person name="Tomita M."/>
            <person name="Numata K."/>
            <person name="Arakawa K."/>
        </authorList>
    </citation>
    <scope>NUCLEOTIDE SEQUENCE</scope>
</reference>
<dbReference type="PANTHER" id="PTHR24067">
    <property type="entry name" value="UBIQUITIN-CONJUGATING ENZYME E2"/>
    <property type="match status" value="1"/>
</dbReference>
<dbReference type="InterPro" id="IPR000608">
    <property type="entry name" value="UBC"/>
</dbReference>
<dbReference type="InterPro" id="IPR050113">
    <property type="entry name" value="Ub_conjugating_enzyme"/>
</dbReference>
<feature type="domain" description="UBC core" evidence="2">
    <location>
        <begin position="30"/>
        <end position="107"/>
    </location>
</feature>
<organism evidence="3 4">
    <name type="scientific">Nephila pilipes</name>
    <name type="common">Giant wood spider</name>
    <name type="synonym">Nephila maculata</name>
    <dbReference type="NCBI Taxonomy" id="299642"/>
    <lineage>
        <taxon>Eukaryota</taxon>
        <taxon>Metazoa</taxon>
        <taxon>Ecdysozoa</taxon>
        <taxon>Arthropoda</taxon>
        <taxon>Chelicerata</taxon>
        <taxon>Arachnida</taxon>
        <taxon>Araneae</taxon>
        <taxon>Araneomorphae</taxon>
        <taxon>Entelegynae</taxon>
        <taxon>Araneoidea</taxon>
        <taxon>Nephilidae</taxon>
        <taxon>Nephila</taxon>
    </lineage>
</organism>
<evidence type="ECO:0000256" key="1">
    <source>
        <dbReference type="SAM" id="MobiDB-lite"/>
    </source>
</evidence>
<dbReference type="Pfam" id="PF00179">
    <property type="entry name" value="UQ_con"/>
    <property type="match status" value="1"/>
</dbReference>
<dbReference type="Gene3D" id="3.10.110.10">
    <property type="entry name" value="Ubiquitin Conjugating Enzyme"/>
    <property type="match status" value="1"/>
</dbReference>
<name>A0A8X6MGT2_NEPPI</name>
<dbReference type="Proteomes" id="UP000887013">
    <property type="component" value="Unassembled WGS sequence"/>
</dbReference>
<gene>
    <name evidence="3" type="primary">Ubc2</name>
    <name evidence="3" type="ORF">NPIL_554451</name>
</gene>
<dbReference type="SUPFAM" id="SSF54495">
    <property type="entry name" value="UBC-like"/>
    <property type="match status" value="1"/>
</dbReference>
<protein>
    <submittedName>
        <fullName evidence="3">Ubiquitin-conjugating enzyme E2-24 kDa</fullName>
    </submittedName>
</protein>
<dbReference type="OrthoDB" id="6406599at2759"/>
<evidence type="ECO:0000313" key="4">
    <source>
        <dbReference type="Proteomes" id="UP000887013"/>
    </source>
</evidence>
<comment type="caution">
    <text evidence="3">The sequence shown here is derived from an EMBL/GenBank/DDBJ whole genome shotgun (WGS) entry which is preliminary data.</text>
</comment>